<dbReference type="GO" id="GO:0098609">
    <property type="term" value="P:cell-cell adhesion"/>
    <property type="evidence" value="ECO:0007669"/>
    <property type="project" value="TreeGrafter"/>
</dbReference>
<comment type="subcellular location">
    <subcellularLocation>
        <location evidence="1">Membrane</location>
        <topology evidence="1">Single-pass type I membrane protein</topology>
    </subcellularLocation>
</comment>
<evidence type="ECO:0000313" key="9">
    <source>
        <dbReference type="EMBL" id="GFO27332.1"/>
    </source>
</evidence>
<keyword evidence="5" id="KW-0393">Immunoglobulin domain</keyword>
<evidence type="ECO:0000256" key="5">
    <source>
        <dbReference type="ARBA" id="ARBA00023319"/>
    </source>
</evidence>
<gene>
    <name evidence="9" type="ORF">PoB_005383700</name>
</gene>
<dbReference type="EMBL" id="BLXT01005907">
    <property type="protein sequence ID" value="GFO27332.1"/>
    <property type="molecule type" value="Genomic_DNA"/>
</dbReference>
<dbReference type="PROSITE" id="PS50835">
    <property type="entry name" value="IG_LIKE"/>
    <property type="match status" value="2"/>
</dbReference>
<reference evidence="9 10" key="1">
    <citation type="journal article" date="2021" name="Elife">
        <title>Chloroplast acquisition without the gene transfer in kleptoplastic sea slugs, Plakobranchus ocellatus.</title>
        <authorList>
            <person name="Maeda T."/>
            <person name="Takahashi S."/>
            <person name="Yoshida T."/>
            <person name="Shimamura S."/>
            <person name="Takaki Y."/>
            <person name="Nagai Y."/>
            <person name="Toyoda A."/>
            <person name="Suzuki Y."/>
            <person name="Arimoto A."/>
            <person name="Ishii H."/>
            <person name="Satoh N."/>
            <person name="Nishiyama T."/>
            <person name="Hasebe M."/>
            <person name="Maruyama T."/>
            <person name="Minagawa J."/>
            <person name="Obokata J."/>
            <person name="Shigenobu S."/>
        </authorList>
    </citation>
    <scope>NUCLEOTIDE SEQUENCE [LARGE SCALE GENOMIC DNA]</scope>
</reference>
<evidence type="ECO:0000259" key="8">
    <source>
        <dbReference type="PROSITE" id="PS50835"/>
    </source>
</evidence>
<keyword evidence="7" id="KW-1133">Transmembrane helix</keyword>
<sequence>MSSQRNPQNPICNIMNKAKPENPSCTVREKTAVPDDIESVTVSCSTTKVYPEAKCSFEQRTNGVTFVAINKTPTYNHTKHTGKTVYYRSECSVDVSVAELGEGTHSFRVFIYPDVTNGRNLVTATTASTTVSLTIPKVSYTCSPEMMQGYFDEKSATCTCSLTSDGYPKGQAQWYKGNQTGPGLSGGVLDLVFDKSNYVQNYTCKGVSAIGESSASTLTAKFAYAPVVTFTHNSASSEFNEGDTPTFTCTAQGNPAPSLTLTRKRTNQQLARFRENLKTTELTHTPEPLDCLDTDVYVCAGQNVQGITTQEIFVPVKCPMQLTANISQPKTVETSLGETAELDLEIYGYPAPHQLTLMRTTDNTNLTGSARHLIEYSPGQAPFGFVNVTISDVIEADFSSYIIIADNGESNDNGIKMLMYRFYFGERTAERRKGKDNIIIVVVVVLAVLTGLVIVAILAILVLRFRGRRQMQVLEPAHVVKYSRILTELAKSHREMTSQASEQEGMGLKCQSQLQVSQPQQTNGYEEYVNDPTNKLDGAAQLCDEEGMGLKDHKQAQMMQSKQTNEYEKYDPYATCKPEGATAKLFEEKGKKPKDARQKQVSQPQQTNEYEEYIDGPTNKPEEAVHMSEEEGMGLKDLAQFQAPLPDQKNIYEEFSPDWAIGYEIPAQLLVERGTRPENDTLQQPYANYLSLQQESNETKHGSYTNINFHNRDEKCVYMNTAGQE</sequence>
<accession>A0AAV4C7R7</accession>
<dbReference type="GO" id="GO:0005911">
    <property type="term" value="C:cell-cell junction"/>
    <property type="evidence" value="ECO:0007669"/>
    <property type="project" value="TreeGrafter"/>
</dbReference>
<comment type="caution">
    <text evidence="9">The sequence shown here is derived from an EMBL/GenBank/DDBJ whole genome shotgun (WGS) entry which is preliminary data.</text>
</comment>
<dbReference type="SUPFAM" id="SSF48726">
    <property type="entry name" value="Immunoglobulin"/>
    <property type="match status" value="2"/>
</dbReference>
<dbReference type="InterPro" id="IPR013783">
    <property type="entry name" value="Ig-like_fold"/>
</dbReference>
<dbReference type="GO" id="GO:0005886">
    <property type="term" value="C:plasma membrane"/>
    <property type="evidence" value="ECO:0007669"/>
    <property type="project" value="TreeGrafter"/>
</dbReference>
<evidence type="ECO:0000313" key="10">
    <source>
        <dbReference type="Proteomes" id="UP000735302"/>
    </source>
</evidence>
<keyword evidence="2 7" id="KW-0472">Membrane</keyword>
<proteinExistence type="predicted"/>
<evidence type="ECO:0000256" key="2">
    <source>
        <dbReference type="ARBA" id="ARBA00023136"/>
    </source>
</evidence>
<feature type="transmembrane region" description="Helical" evidence="7">
    <location>
        <begin position="438"/>
        <end position="463"/>
    </location>
</feature>
<dbReference type="InterPro" id="IPR007110">
    <property type="entry name" value="Ig-like_dom"/>
</dbReference>
<evidence type="ECO:0000256" key="3">
    <source>
        <dbReference type="ARBA" id="ARBA00023157"/>
    </source>
</evidence>
<dbReference type="PANTHER" id="PTHR11640:SF31">
    <property type="entry name" value="IRREGULAR CHIASM C-ROUGHEST PROTEIN-RELATED"/>
    <property type="match status" value="1"/>
</dbReference>
<feature type="domain" description="Ig-like" evidence="8">
    <location>
        <begin position="136"/>
        <end position="219"/>
    </location>
</feature>
<dbReference type="PANTHER" id="PTHR11640">
    <property type="entry name" value="NEPHRIN"/>
    <property type="match status" value="1"/>
</dbReference>
<feature type="compositionally biased region" description="Polar residues" evidence="6">
    <location>
        <begin position="599"/>
        <end position="608"/>
    </location>
</feature>
<name>A0AAV4C7R7_9GAST</name>
<dbReference type="InterPro" id="IPR051275">
    <property type="entry name" value="Cell_adhesion_signaling"/>
</dbReference>
<dbReference type="Gene3D" id="2.60.40.10">
    <property type="entry name" value="Immunoglobulins"/>
    <property type="match status" value="1"/>
</dbReference>
<evidence type="ECO:0000256" key="6">
    <source>
        <dbReference type="SAM" id="MobiDB-lite"/>
    </source>
</evidence>
<keyword evidence="7" id="KW-0812">Transmembrane</keyword>
<keyword evidence="10" id="KW-1185">Reference proteome</keyword>
<dbReference type="GO" id="GO:0050839">
    <property type="term" value="F:cell adhesion molecule binding"/>
    <property type="evidence" value="ECO:0007669"/>
    <property type="project" value="TreeGrafter"/>
</dbReference>
<feature type="compositionally biased region" description="Basic and acidic residues" evidence="6">
    <location>
        <begin position="587"/>
        <end position="598"/>
    </location>
</feature>
<dbReference type="InterPro" id="IPR036179">
    <property type="entry name" value="Ig-like_dom_sf"/>
</dbReference>
<organism evidence="9 10">
    <name type="scientific">Plakobranchus ocellatus</name>
    <dbReference type="NCBI Taxonomy" id="259542"/>
    <lineage>
        <taxon>Eukaryota</taxon>
        <taxon>Metazoa</taxon>
        <taxon>Spiralia</taxon>
        <taxon>Lophotrochozoa</taxon>
        <taxon>Mollusca</taxon>
        <taxon>Gastropoda</taxon>
        <taxon>Heterobranchia</taxon>
        <taxon>Euthyneura</taxon>
        <taxon>Panpulmonata</taxon>
        <taxon>Sacoglossa</taxon>
        <taxon>Placobranchoidea</taxon>
        <taxon>Plakobranchidae</taxon>
        <taxon>Plakobranchus</taxon>
    </lineage>
</organism>
<evidence type="ECO:0000256" key="7">
    <source>
        <dbReference type="SAM" id="Phobius"/>
    </source>
</evidence>
<keyword evidence="4" id="KW-0325">Glycoprotein</keyword>
<feature type="region of interest" description="Disordered" evidence="6">
    <location>
        <begin position="587"/>
        <end position="620"/>
    </location>
</feature>
<dbReference type="Proteomes" id="UP000735302">
    <property type="component" value="Unassembled WGS sequence"/>
</dbReference>
<keyword evidence="3" id="KW-1015">Disulfide bond</keyword>
<feature type="domain" description="Ig-like" evidence="8">
    <location>
        <begin position="226"/>
        <end position="315"/>
    </location>
</feature>
<evidence type="ECO:0000256" key="1">
    <source>
        <dbReference type="ARBA" id="ARBA00004479"/>
    </source>
</evidence>
<protein>
    <submittedName>
        <fullName evidence="9">Neural cell adhesion molecule 1</fullName>
    </submittedName>
</protein>
<dbReference type="AlphaFoldDB" id="A0AAV4C7R7"/>
<evidence type="ECO:0000256" key="4">
    <source>
        <dbReference type="ARBA" id="ARBA00023180"/>
    </source>
</evidence>